<keyword evidence="4" id="KW-0862">Zinc</keyword>
<organism evidence="6 7">
    <name type="scientific">Peribacillus cavernae</name>
    <dbReference type="NCBI Taxonomy" id="1674310"/>
    <lineage>
        <taxon>Bacteria</taxon>
        <taxon>Bacillati</taxon>
        <taxon>Bacillota</taxon>
        <taxon>Bacilli</taxon>
        <taxon>Bacillales</taxon>
        <taxon>Bacillaceae</taxon>
        <taxon>Peribacillus</taxon>
    </lineage>
</organism>
<dbReference type="OrthoDB" id="9801445at2"/>
<dbReference type="SUPFAM" id="SSF102215">
    <property type="entry name" value="Creatininase"/>
    <property type="match status" value="1"/>
</dbReference>
<dbReference type="InterPro" id="IPR024087">
    <property type="entry name" value="Creatininase-like_sf"/>
</dbReference>
<dbReference type="AlphaFoldDB" id="A0A3S0V8P4"/>
<keyword evidence="7" id="KW-1185">Reference proteome</keyword>
<evidence type="ECO:0000256" key="4">
    <source>
        <dbReference type="ARBA" id="ARBA00022833"/>
    </source>
</evidence>
<accession>A0A3S0V8P4</accession>
<protein>
    <submittedName>
        <fullName evidence="6">Creatininase family protein</fullName>
    </submittedName>
</protein>
<name>A0A3S0V8P4_9BACI</name>
<dbReference type="GO" id="GO:0046872">
    <property type="term" value="F:metal ion binding"/>
    <property type="evidence" value="ECO:0007669"/>
    <property type="project" value="UniProtKB-KW"/>
</dbReference>
<dbReference type="EMBL" id="RYZZ01000030">
    <property type="protein sequence ID" value="RUQ27034.1"/>
    <property type="molecule type" value="Genomic_DNA"/>
</dbReference>
<dbReference type="Pfam" id="PF02633">
    <property type="entry name" value="Creatininase"/>
    <property type="match status" value="1"/>
</dbReference>
<comment type="caution">
    <text evidence="6">The sequence shown here is derived from an EMBL/GenBank/DDBJ whole genome shotgun (WGS) entry which is preliminary data.</text>
</comment>
<proteinExistence type="inferred from homology"/>
<dbReference type="GO" id="GO:0009231">
    <property type="term" value="P:riboflavin biosynthetic process"/>
    <property type="evidence" value="ECO:0007669"/>
    <property type="project" value="TreeGrafter"/>
</dbReference>
<dbReference type="RefSeq" id="WP_126866281.1">
    <property type="nucleotide sequence ID" value="NZ_JAUSTX010000009.1"/>
</dbReference>
<comment type="cofactor">
    <cofactor evidence="1">
        <name>Zn(2+)</name>
        <dbReference type="ChEBI" id="CHEBI:29105"/>
    </cofactor>
</comment>
<sequence length="257" mass="27539">MSFIDLKYLTSSEAKAIAEHHGAIGLIPIGALEQHGPHLPLFTDSVMVEMLASEVAVRCREPIIVTPTLMAGLSEHHLDFPGTVTLDPVTLGSEIQAYINTLENMGLTRVCLLSFHGGNFSFLGEYAESISNIRTEIQVVAYNDFKRFVSIMFQAGLAAGLSLAPTDSHAGALETSLILHVLGEHRVRSYKTVTGYTTGDPGWMETMQAKGVRAISPSGVFGNPVSASPAAGKVILDALVEEVAGWLKQTFALKEDG</sequence>
<dbReference type="Proteomes" id="UP000267430">
    <property type="component" value="Unassembled WGS sequence"/>
</dbReference>
<gene>
    <name evidence="6" type="ORF">ELQ35_16870</name>
</gene>
<dbReference type="PANTHER" id="PTHR35005">
    <property type="entry name" value="3-DEHYDRO-SCYLLO-INOSOSE HYDROLASE"/>
    <property type="match status" value="1"/>
</dbReference>
<evidence type="ECO:0000256" key="3">
    <source>
        <dbReference type="ARBA" id="ARBA00022801"/>
    </source>
</evidence>
<evidence type="ECO:0000313" key="6">
    <source>
        <dbReference type="EMBL" id="RUQ27034.1"/>
    </source>
</evidence>
<dbReference type="InterPro" id="IPR003785">
    <property type="entry name" value="Creatininase/forma_Hydrolase"/>
</dbReference>
<evidence type="ECO:0000256" key="2">
    <source>
        <dbReference type="ARBA" id="ARBA00022723"/>
    </source>
</evidence>
<evidence type="ECO:0000313" key="7">
    <source>
        <dbReference type="Proteomes" id="UP000267430"/>
    </source>
</evidence>
<evidence type="ECO:0000256" key="1">
    <source>
        <dbReference type="ARBA" id="ARBA00001947"/>
    </source>
</evidence>
<comment type="similarity">
    <text evidence="5">Belongs to the creatininase superfamily.</text>
</comment>
<keyword evidence="3" id="KW-0378">Hydrolase</keyword>
<dbReference type="PANTHER" id="PTHR35005:SF1">
    <property type="entry name" value="2-AMINO-5-FORMYLAMINO-6-RIBOSYLAMINOPYRIMIDIN-4(3H)-ONE 5'-MONOPHOSPHATE DEFORMYLASE"/>
    <property type="match status" value="1"/>
</dbReference>
<dbReference type="GO" id="GO:0016811">
    <property type="term" value="F:hydrolase activity, acting on carbon-nitrogen (but not peptide) bonds, in linear amides"/>
    <property type="evidence" value="ECO:0007669"/>
    <property type="project" value="TreeGrafter"/>
</dbReference>
<dbReference type="Gene3D" id="3.40.50.10310">
    <property type="entry name" value="Creatininase"/>
    <property type="match status" value="1"/>
</dbReference>
<reference evidence="6 7" key="1">
    <citation type="submission" date="2018-12" db="EMBL/GenBank/DDBJ databases">
        <title>Bacillus chawlae sp. nov., Bacillus glennii sp. nov., and Bacillus saganii sp. nov. Isolated from the Vehicle Assembly Building at Kennedy Space Center where the Viking Spacecraft were Assembled.</title>
        <authorList>
            <person name="Seuylemezian A."/>
            <person name="Vaishampayan P."/>
        </authorList>
    </citation>
    <scope>NUCLEOTIDE SEQUENCE [LARGE SCALE GENOMIC DNA]</scope>
    <source>
        <strain evidence="6 7">L5</strain>
    </source>
</reference>
<keyword evidence="2" id="KW-0479">Metal-binding</keyword>
<evidence type="ECO:0000256" key="5">
    <source>
        <dbReference type="ARBA" id="ARBA00024029"/>
    </source>
</evidence>